<evidence type="ECO:0000256" key="2">
    <source>
        <dbReference type="ARBA" id="ARBA00022814"/>
    </source>
</evidence>
<dbReference type="NCBIfam" id="TIGR01951">
    <property type="entry name" value="nusB"/>
    <property type="match status" value="1"/>
</dbReference>
<evidence type="ECO:0000256" key="4">
    <source>
        <dbReference type="ARBA" id="ARBA00023015"/>
    </source>
</evidence>
<keyword evidence="4 6" id="KW-0805">Transcription regulation</keyword>
<dbReference type="Proteomes" id="UP000661435">
    <property type="component" value="Unassembled WGS sequence"/>
</dbReference>
<dbReference type="Gene3D" id="1.10.940.10">
    <property type="entry name" value="NusB-like"/>
    <property type="match status" value="1"/>
</dbReference>
<evidence type="ECO:0000256" key="3">
    <source>
        <dbReference type="ARBA" id="ARBA00022884"/>
    </source>
</evidence>
<comment type="caution">
    <text evidence="8">The sequence shown here is derived from an EMBL/GenBank/DDBJ whole genome shotgun (WGS) entry which is preliminary data.</text>
</comment>
<dbReference type="HAMAP" id="MF_00073">
    <property type="entry name" value="NusB"/>
    <property type="match status" value="1"/>
</dbReference>
<reference evidence="8" key="1">
    <citation type="submission" date="2020-08" db="EMBL/GenBank/DDBJ databases">
        <title>Genome public.</title>
        <authorList>
            <person name="Liu C."/>
            <person name="Sun Q."/>
        </authorList>
    </citation>
    <scope>NUCLEOTIDE SEQUENCE</scope>
    <source>
        <strain evidence="8">NSJ-51</strain>
    </source>
</reference>
<organism evidence="8 9">
    <name type="scientific">Lawsonibacter hominis</name>
    <dbReference type="NCBI Taxonomy" id="2763053"/>
    <lineage>
        <taxon>Bacteria</taxon>
        <taxon>Bacillati</taxon>
        <taxon>Bacillota</taxon>
        <taxon>Clostridia</taxon>
        <taxon>Eubacteriales</taxon>
        <taxon>Oscillospiraceae</taxon>
        <taxon>Lawsonibacter</taxon>
    </lineage>
</organism>
<dbReference type="PANTHER" id="PTHR11078:SF3">
    <property type="entry name" value="ANTITERMINATION NUSB DOMAIN-CONTAINING PROTEIN"/>
    <property type="match status" value="1"/>
</dbReference>
<keyword evidence="5 6" id="KW-0804">Transcription</keyword>
<dbReference type="InterPro" id="IPR011605">
    <property type="entry name" value="NusB_fam"/>
</dbReference>
<dbReference type="EMBL" id="JACOPP010000002">
    <property type="protein sequence ID" value="MBC5732530.1"/>
    <property type="molecule type" value="Genomic_DNA"/>
</dbReference>
<accession>A0A8J6M8H9</accession>
<evidence type="ECO:0000256" key="1">
    <source>
        <dbReference type="ARBA" id="ARBA00005952"/>
    </source>
</evidence>
<comment type="similarity">
    <text evidence="1 6">Belongs to the NusB family.</text>
</comment>
<evidence type="ECO:0000256" key="6">
    <source>
        <dbReference type="HAMAP-Rule" id="MF_00073"/>
    </source>
</evidence>
<evidence type="ECO:0000313" key="8">
    <source>
        <dbReference type="EMBL" id="MBC5732530.1"/>
    </source>
</evidence>
<protein>
    <recommendedName>
        <fullName evidence="6">Transcription antitermination protein NusB</fullName>
    </recommendedName>
    <alternativeName>
        <fullName evidence="6">Antitermination factor NusB</fullName>
    </alternativeName>
</protein>
<gene>
    <name evidence="6 8" type="primary">nusB</name>
    <name evidence="8" type="ORF">H8S57_02160</name>
</gene>
<keyword evidence="9" id="KW-1185">Reference proteome</keyword>
<dbReference type="AlphaFoldDB" id="A0A8J6M8H9"/>
<evidence type="ECO:0000259" key="7">
    <source>
        <dbReference type="Pfam" id="PF01029"/>
    </source>
</evidence>
<dbReference type="GO" id="GO:0005829">
    <property type="term" value="C:cytosol"/>
    <property type="evidence" value="ECO:0007669"/>
    <property type="project" value="TreeGrafter"/>
</dbReference>
<dbReference type="Pfam" id="PF01029">
    <property type="entry name" value="NusB"/>
    <property type="match status" value="1"/>
</dbReference>
<dbReference type="InterPro" id="IPR006027">
    <property type="entry name" value="NusB_RsmB_TIM44"/>
</dbReference>
<feature type="domain" description="NusB/RsmB/TIM44" evidence="7">
    <location>
        <begin position="5"/>
        <end position="144"/>
    </location>
</feature>
<sequence>MTRTAAREIAVHFTFELGFTGQTAEALLAQAMNRTTFASIGEEEPLYSEYPNETQRAYISALVKGVYEHAPELDEYISRYAIGWNFARLNRVAVAIMRVAMYEILYMQDIPNAAAINEAVELTKHYEEPEVVSFVNGILGSFVRSECPPDPVGLPTTPKDAP</sequence>
<dbReference type="InterPro" id="IPR035926">
    <property type="entry name" value="NusB-like_sf"/>
</dbReference>
<keyword evidence="3 6" id="KW-0694">RNA-binding</keyword>
<comment type="function">
    <text evidence="6">Involved in transcription antitermination. Required for transcription of ribosomal RNA (rRNA) genes. Binds specifically to the boxA antiterminator sequence of the ribosomal RNA (rrn) operons.</text>
</comment>
<keyword evidence="2 6" id="KW-0889">Transcription antitermination</keyword>
<evidence type="ECO:0000313" key="9">
    <source>
        <dbReference type="Proteomes" id="UP000661435"/>
    </source>
</evidence>
<evidence type="ECO:0000256" key="5">
    <source>
        <dbReference type="ARBA" id="ARBA00023163"/>
    </source>
</evidence>
<dbReference type="GO" id="GO:0006353">
    <property type="term" value="P:DNA-templated transcription termination"/>
    <property type="evidence" value="ECO:0007669"/>
    <property type="project" value="UniProtKB-UniRule"/>
</dbReference>
<dbReference type="GO" id="GO:0003723">
    <property type="term" value="F:RNA binding"/>
    <property type="evidence" value="ECO:0007669"/>
    <property type="project" value="UniProtKB-UniRule"/>
</dbReference>
<dbReference type="RefSeq" id="WP_186906429.1">
    <property type="nucleotide sequence ID" value="NZ_JACOPP010000002.1"/>
</dbReference>
<dbReference type="GO" id="GO:0031564">
    <property type="term" value="P:transcription antitermination"/>
    <property type="evidence" value="ECO:0007669"/>
    <property type="project" value="UniProtKB-KW"/>
</dbReference>
<dbReference type="SUPFAM" id="SSF48013">
    <property type="entry name" value="NusB-like"/>
    <property type="match status" value="1"/>
</dbReference>
<dbReference type="PANTHER" id="PTHR11078">
    <property type="entry name" value="N UTILIZATION SUBSTANCE PROTEIN B-RELATED"/>
    <property type="match status" value="1"/>
</dbReference>
<name>A0A8J6M8H9_9FIRM</name>
<proteinExistence type="inferred from homology"/>